<dbReference type="InterPro" id="IPR002859">
    <property type="entry name" value="PKD/REJ-like"/>
</dbReference>
<evidence type="ECO:0000259" key="1">
    <source>
        <dbReference type="Pfam" id="PF02010"/>
    </source>
</evidence>
<comment type="caution">
    <text evidence="2">The sequence shown here is derived from an EMBL/GenBank/DDBJ whole genome shotgun (WGS) entry which is preliminary data.</text>
</comment>
<keyword evidence="3" id="KW-1185">Reference proteome</keyword>
<proteinExistence type="predicted"/>
<sequence length="132" mass="14924">MCEKRIACFPDLQGIYINPNSWIPLKVECIQDCGDGSLQYEWNVYASKLKSWERNSIDFWEEHVTTDYDRMGLNQSLYALNPDINVYLVEVTGRIPESDVPEGVSSLFLIINHPPANGNCHINASSGMALLD</sequence>
<gene>
    <name evidence="2" type="ORF">LARSCL_LOCUS17847</name>
</gene>
<protein>
    <recommendedName>
        <fullName evidence="1">PKD/REJ-like domain-containing protein</fullName>
    </recommendedName>
</protein>
<feature type="domain" description="PKD/REJ-like" evidence="1">
    <location>
        <begin position="14"/>
        <end position="130"/>
    </location>
</feature>
<evidence type="ECO:0000313" key="3">
    <source>
        <dbReference type="Proteomes" id="UP001497382"/>
    </source>
</evidence>
<dbReference type="AlphaFoldDB" id="A0AAV2B976"/>
<organism evidence="2 3">
    <name type="scientific">Larinioides sclopetarius</name>
    <dbReference type="NCBI Taxonomy" id="280406"/>
    <lineage>
        <taxon>Eukaryota</taxon>
        <taxon>Metazoa</taxon>
        <taxon>Ecdysozoa</taxon>
        <taxon>Arthropoda</taxon>
        <taxon>Chelicerata</taxon>
        <taxon>Arachnida</taxon>
        <taxon>Araneae</taxon>
        <taxon>Araneomorphae</taxon>
        <taxon>Entelegynae</taxon>
        <taxon>Araneoidea</taxon>
        <taxon>Araneidae</taxon>
        <taxon>Larinioides</taxon>
    </lineage>
</organism>
<accession>A0AAV2B976</accession>
<feature type="non-terminal residue" evidence="2">
    <location>
        <position position="132"/>
    </location>
</feature>
<dbReference type="EMBL" id="CAXIEN010000312">
    <property type="protein sequence ID" value="CAL1292786.1"/>
    <property type="molecule type" value="Genomic_DNA"/>
</dbReference>
<reference evidence="2 3" key="1">
    <citation type="submission" date="2024-04" db="EMBL/GenBank/DDBJ databases">
        <authorList>
            <person name="Rising A."/>
            <person name="Reimegard J."/>
            <person name="Sonavane S."/>
            <person name="Akerstrom W."/>
            <person name="Nylinder S."/>
            <person name="Hedman E."/>
            <person name="Kallberg Y."/>
        </authorList>
    </citation>
    <scope>NUCLEOTIDE SEQUENCE [LARGE SCALE GENOMIC DNA]</scope>
</reference>
<evidence type="ECO:0000313" key="2">
    <source>
        <dbReference type="EMBL" id="CAL1292786.1"/>
    </source>
</evidence>
<name>A0AAV2B976_9ARAC</name>
<dbReference type="Proteomes" id="UP001497382">
    <property type="component" value="Unassembled WGS sequence"/>
</dbReference>
<dbReference type="Pfam" id="PF02010">
    <property type="entry name" value="REJ"/>
    <property type="match status" value="1"/>
</dbReference>